<reference evidence="2" key="4">
    <citation type="submission" date="2024-03" db="EMBL/GenBank/DDBJ databases">
        <title>Improved genome assembly of Candida auris strain B8441 and annotation of B11205.</title>
        <authorList>
            <person name="Cauldron N.C."/>
            <person name="Shea T."/>
            <person name="Cuomo C.A."/>
        </authorList>
    </citation>
    <scope>NUCLEOTIDE SEQUENCE</scope>
    <source>
        <strain evidence="2">B8441</strain>
    </source>
</reference>
<dbReference type="Proteomes" id="UP000230249">
    <property type="component" value="Unassembled WGS sequence"/>
</dbReference>
<dbReference type="OMA" id="DTNCSMA"/>
<feature type="region of interest" description="Disordered" evidence="1">
    <location>
        <begin position="1"/>
        <end position="105"/>
    </location>
</feature>
<keyword evidence="4" id="KW-1185">Reference proteome</keyword>
<dbReference type="VEuPathDB" id="FungiDB:CJJ09_001812"/>
<protein>
    <submittedName>
        <fullName evidence="3">Uncharacterized protein</fullName>
    </submittedName>
</protein>
<proteinExistence type="predicted"/>
<dbReference type="EMBL" id="PEKT02000004">
    <property type="protein sequence ID" value="PIS55559.1"/>
    <property type="molecule type" value="Genomic_DNA"/>
</dbReference>
<feature type="region of interest" description="Disordered" evidence="1">
    <location>
        <begin position="135"/>
        <end position="220"/>
    </location>
</feature>
<dbReference type="AlphaFoldDB" id="A0A2H1A0F6"/>
<feature type="compositionally biased region" description="Low complexity" evidence="1">
    <location>
        <begin position="135"/>
        <end position="150"/>
    </location>
</feature>
<gene>
    <name evidence="2" type="ORF">B9J08_00133</name>
    <name evidence="3" type="ORF">B9J08_001663</name>
</gene>
<reference evidence="3" key="2">
    <citation type="submission" date="2017-11" db="EMBL/GenBank/DDBJ databases">
        <title>Candida auris genome assembly and annotation.</title>
        <authorList>
            <person name="Munoz J.F."/>
            <person name="Gade L.G."/>
            <person name="Chow N.A."/>
            <person name="Litvintseva A.P."/>
            <person name="Loparev V.N."/>
            <person name="Cuomo C.A."/>
        </authorList>
    </citation>
    <scope>NUCLEOTIDE SEQUENCE</scope>
    <source>
        <strain evidence="3">B8441</strain>
    </source>
</reference>
<reference evidence="3 4" key="1">
    <citation type="journal article" date="2017" name="Clin. Infect. Dis.">
        <title>Simultaneous emergence of multidrug-resistant Candida auris on 3 continents confirmed by whole-genome sequencing and epidemiological analyses.</title>
        <authorList>
            <person name="Lockhart S.R."/>
            <person name="Etienne K.A."/>
            <person name="Vallabhaneni S."/>
            <person name="Farooqi J."/>
            <person name="Chowdhary A."/>
            <person name="Govender N.P."/>
            <person name="Colombo A.L."/>
            <person name="Calvo B."/>
            <person name="Cuomo C.A."/>
            <person name="Desjardins C.A."/>
            <person name="Berkow E.L."/>
            <person name="Castanheira M."/>
            <person name="Magobo R.E."/>
            <person name="Jabeen K."/>
            <person name="Asghar R.J."/>
            <person name="Meis J.F."/>
            <person name="Jackson B."/>
            <person name="Chiller T."/>
            <person name="Litvintseva A.P."/>
        </authorList>
    </citation>
    <scope>NUCLEOTIDE SEQUENCE [LARGE SCALE GENOMIC DNA]</scope>
    <source>
        <strain evidence="3 4">B8441</strain>
    </source>
</reference>
<dbReference type="EMBL" id="PEKT03000001">
    <property type="protein sequence ID" value="KAK8441817.1"/>
    <property type="molecule type" value="Genomic_DNA"/>
</dbReference>
<reference evidence="2 4" key="3">
    <citation type="journal article" date="2018" name="Nat. Commun.">
        <title>Genomic insights into multidrug-resistance, mating and virulence in Candida auris and related emerging species.</title>
        <authorList>
            <person name="Munoz J.F."/>
            <person name="Gade L."/>
            <person name="Chow N.A."/>
            <person name="Loparev V.N."/>
            <person name="Juieng P."/>
            <person name="Berkow E.L."/>
            <person name="Farrer R.A."/>
            <person name="Litvintseva A.P."/>
            <person name="Cuomo C.A."/>
        </authorList>
    </citation>
    <scope>GENOME REANNOTATION</scope>
    <source>
        <strain evidence="2 4">B8441</strain>
    </source>
</reference>
<evidence type="ECO:0000313" key="3">
    <source>
        <dbReference type="EMBL" id="PIS55559.1"/>
    </source>
</evidence>
<evidence type="ECO:0000256" key="1">
    <source>
        <dbReference type="SAM" id="MobiDB-lite"/>
    </source>
</evidence>
<dbReference type="VEuPathDB" id="FungiDB:CJI96_0000128"/>
<dbReference type="VEuPathDB" id="FungiDB:B9J08_001663"/>
<sequence>MSQVTEPPYLHEKRPSRSNTRGRFSWVKRLVQGQNSHPSQHHHHHHQNHQRTQRVSSQSSSQPAVPRGAALERPSEVRFTVKGPPAIPGTPGLPSDDNSTRKSLKSMDIGSDVDSQVSAHSDNISTIPLKSIVSHTSTTNSPSIISSENNQGSASGVPSTAETSLLPSPHASVSPSYYTGSMSTRMGGERERDSESIVTLASSSRRVRRRSIDTNCSMAGIPPASIMERLTVNPTARDQPGDEEQSIGR</sequence>
<evidence type="ECO:0000313" key="4">
    <source>
        <dbReference type="Proteomes" id="UP000230249"/>
    </source>
</evidence>
<evidence type="ECO:0000313" key="2">
    <source>
        <dbReference type="EMBL" id="KAK8441817.1"/>
    </source>
</evidence>
<dbReference type="VEuPathDB" id="FungiDB:CJJ07_000040"/>
<feature type="compositionally biased region" description="Polar residues" evidence="1">
    <location>
        <begin position="151"/>
        <end position="184"/>
    </location>
</feature>
<feature type="compositionally biased region" description="Basic residues" evidence="1">
    <location>
        <begin position="39"/>
        <end position="52"/>
    </location>
</feature>
<comment type="caution">
    <text evidence="3">The sequence shown here is derived from an EMBL/GenBank/DDBJ whole genome shotgun (WGS) entry which is preliminary data.</text>
</comment>
<name>A0A2H1A0F6_CANAR</name>
<organism evidence="3">
    <name type="scientific">Candidozyma auris</name>
    <name type="common">Yeast</name>
    <name type="synonym">Candida auris</name>
    <dbReference type="NCBI Taxonomy" id="498019"/>
    <lineage>
        <taxon>Eukaryota</taxon>
        <taxon>Fungi</taxon>
        <taxon>Dikarya</taxon>
        <taxon>Ascomycota</taxon>
        <taxon>Saccharomycotina</taxon>
        <taxon>Pichiomycetes</taxon>
        <taxon>Metschnikowiaceae</taxon>
        <taxon>Candidozyma</taxon>
    </lineage>
</organism>
<dbReference type="VEuPathDB" id="FungiDB:CJI97_001647"/>
<accession>A0A2H1A0F6</accession>